<feature type="region of interest" description="Disordered" evidence="1">
    <location>
        <begin position="123"/>
        <end position="162"/>
    </location>
</feature>
<name>A0A5B0QHB0_PUCGR</name>
<protein>
    <submittedName>
        <fullName evidence="2">Uncharacterized protein</fullName>
    </submittedName>
</protein>
<evidence type="ECO:0000313" key="2">
    <source>
        <dbReference type="EMBL" id="KAA1112535.1"/>
    </source>
</evidence>
<feature type="compositionally biased region" description="Low complexity" evidence="1">
    <location>
        <begin position="139"/>
        <end position="148"/>
    </location>
</feature>
<dbReference type="AlphaFoldDB" id="A0A5B0QHB0"/>
<proteinExistence type="predicted"/>
<sequence>MPGSYGIALVLNPYSYGFRTCTPIYAKNLAADWRAGLHANLLWRVGLHANLQVACRLACALGVGVRLSTPVWEATSYPLFLLRKCQKQAALATLGSPALASKSEGQNFKNNYKSLVPQQSAGHHSLADNYTPPAPTPPSTRSRTSPARVTHRPTSRFPTAPVLVDPKSSTKASLRYIAHRTTRFLFKQLDPFPFKRLDPFPFKRLAWDLLGSFSDEDGEQLEGSDQAKIAAALADCGAKTAPIIPFYL</sequence>
<evidence type="ECO:0000256" key="1">
    <source>
        <dbReference type="SAM" id="MobiDB-lite"/>
    </source>
</evidence>
<dbReference type="EMBL" id="VSWC01000015">
    <property type="protein sequence ID" value="KAA1112535.1"/>
    <property type="molecule type" value="Genomic_DNA"/>
</dbReference>
<accession>A0A5B0QHB0</accession>
<keyword evidence="3" id="KW-1185">Reference proteome</keyword>
<comment type="caution">
    <text evidence="2">The sequence shown here is derived from an EMBL/GenBank/DDBJ whole genome shotgun (WGS) entry which is preliminary data.</text>
</comment>
<organism evidence="2 3">
    <name type="scientific">Puccinia graminis f. sp. tritici</name>
    <dbReference type="NCBI Taxonomy" id="56615"/>
    <lineage>
        <taxon>Eukaryota</taxon>
        <taxon>Fungi</taxon>
        <taxon>Dikarya</taxon>
        <taxon>Basidiomycota</taxon>
        <taxon>Pucciniomycotina</taxon>
        <taxon>Pucciniomycetes</taxon>
        <taxon>Pucciniales</taxon>
        <taxon>Pucciniaceae</taxon>
        <taxon>Puccinia</taxon>
    </lineage>
</organism>
<evidence type="ECO:0000313" key="3">
    <source>
        <dbReference type="Proteomes" id="UP000324748"/>
    </source>
</evidence>
<dbReference type="Proteomes" id="UP000324748">
    <property type="component" value="Unassembled WGS sequence"/>
</dbReference>
<gene>
    <name evidence="2" type="ORF">PGT21_001166</name>
</gene>
<reference evidence="2 3" key="1">
    <citation type="submission" date="2019-05" db="EMBL/GenBank/DDBJ databases">
        <title>Emergence of the Ug99 lineage of the wheat stem rust pathogen through somatic hybridization.</title>
        <authorList>
            <person name="Li F."/>
            <person name="Upadhyaya N.M."/>
            <person name="Sperschneider J."/>
            <person name="Matny O."/>
            <person name="Nguyen-Phuc H."/>
            <person name="Mago R."/>
            <person name="Raley C."/>
            <person name="Miller M.E."/>
            <person name="Silverstein K.A.T."/>
            <person name="Henningsen E."/>
            <person name="Hirsch C.D."/>
            <person name="Visser B."/>
            <person name="Pretorius Z.A."/>
            <person name="Steffenson B.J."/>
            <person name="Schwessinger B."/>
            <person name="Dodds P.N."/>
            <person name="Figueroa M."/>
        </authorList>
    </citation>
    <scope>NUCLEOTIDE SEQUENCE [LARGE SCALE GENOMIC DNA]</scope>
    <source>
        <strain evidence="2">21-0</strain>
    </source>
</reference>